<name>A0A929B8V9_9PSEU</name>
<comment type="caution">
    <text evidence="4">The sequence shown here is derived from an EMBL/GenBank/DDBJ whole genome shotgun (WGS) entry which is preliminary data.</text>
</comment>
<evidence type="ECO:0000259" key="2">
    <source>
        <dbReference type="Pfam" id="PF02470"/>
    </source>
</evidence>
<keyword evidence="1" id="KW-0812">Transmembrane</keyword>
<protein>
    <submittedName>
        <fullName evidence="4">MCE family protein</fullName>
    </submittedName>
</protein>
<dbReference type="AlphaFoldDB" id="A0A929B8V9"/>
<dbReference type="InterPro" id="IPR005693">
    <property type="entry name" value="Mce"/>
</dbReference>
<feature type="domain" description="Mce/MlaD" evidence="2">
    <location>
        <begin position="43"/>
        <end position="117"/>
    </location>
</feature>
<dbReference type="RefSeq" id="WP_193926779.1">
    <property type="nucleotide sequence ID" value="NZ_JADEYC010000005.1"/>
</dbReference>
<dbReference type="Pfam" id="PF02470">
    <property type="entry name" value="MlaD"/>
    <property type="match status" value="1"/>
</dbReference>
<dbReference type="EMBL" id="JADEYC010000005">
    <property type="protein sequence ID" value="MBE9373323.1"/>
    <property type="molecule type" value="Genomic_DNA"/>
</dbReference>
<evidence type="ECO:0000259" key="3">
    <source>
        <dbReference type="Pfam" id="PF11887"/>
    </source>
</evidence>
<proteinExistence type="predicted"/>
<evidence type="ECO:0000256" key="1">
    <source>
        <dbReference type="SAM" id="Phobius"/>
    </source>
</evidence>
<feature type="domain" description="Mammalian cell entry C-terminal" evidence="3">
    <location>
        <begin position="122"/>
        <end position="339"/>
    </location>
</feature>
<dbReference type="InterPro" id="IPR003399">
    <property type="entry name" value="Mce/MlaD"/>
</dbReference>
<gene>
    <name evidence="4" type="ORF">IQ251_02575</name>
</gene>
<dbReference type="PANTHER" id="PTHR33371">
    <property type="entry name" value="INTERMEMBRANE PHOSPHOLIPID TRANSPORT SYSTEM BINDING PROTEIN MLAD-RELATED"/>
    <property type="match status" value="1"/>
</dbReference>
<dbReference type="InterPro" id="IPR024516">
    <property type="entry name" value="Mce_C"/>
</dbReference>
<dbReference type="InterPro" id="IPR052336">
    <property type="entry name" value="MlaD_Phospholipid_Transporter"/>
</dbReference>
<accession>A0A929B8V9</accession>
<evidence type="ECO:0000313" key="4">
    <source>
        <dbReference type="EMBL" id="MBE9373323.1"/>
    </source>
</evidence>
<sequence length="394" mass="41919">MVTPARPLRHRILGLIGVGLIGLSLVVVFASYNRIFVPVVPATVIADRSGLLLDPKSDVTLHGVTIGEARTVESAGGKAVIRIAIDREHAGLVPEDVSARIVAPTVFGTKFIELVPPPAPSRQVIAAESTIRTENVGTETNSVFQGLIGLLTAVKPAKMNATLGAMATALRGQGERLGTLVSDLNTYLTRFTPTLPALDEDLRALPEVAETYADVAPDLTRITGNTTTLSRTVQDEEVGLGALLLSLRRTSDDGRAVLNDHGQQLVDLLDTMRPTSQLLSYYSPTFPCALANSNALRLASAQSVGGQYNGIHGVITLMPGQEGYQKGADDPVMVPPGAPPRCYPGLVPYGPHYEFPDGTTTPDFYRQKTEVVSPLQLAKQMLGPAIEPYVDGGR</sequence>
<feature type="transmembrane region" description="Helical" evidence="1">
    <location>
        <begin position="12"/>
        <end position="32"/>
    </location>
</feature>
<dbReference type="GO" id="GO:0005576">
    <property type="term" value="C:extracellular region"/>
    <property type="evidence" value="ECO:0007669"/>
    <property type="project" value="TreeGrafter"/>
</dbReference>
<reference evidence="4" key="1">
    <citation type="submission" date="2020-10" db="EMBL/GenBank/DDBJ databases">
        <title>Diversity and distribution of actinomycetes associated with coral in the coast of Hainan.</title>
        <authorList>
            <person name="Li F."/>
        </authorList>
    </citation>
    <scope>NUCLEOTIDE SEQUENCE</scope>
    <source>
        <strain evidence="4">HNM0983</strain>
    </source>
</reference>
<dbReference type="Proteomes" id="UP000598360">
    <property type="component" value="Unassembled WGS sequence"/>
</dbReference>
<dbReference type="Pfam" id="PF11887">
    <property type="entry name" value="Mce4_CUP1"/>
    <property type="match status" value="1"/>
</dbReference>
<dbReference type="GO" id="GO:0051701">
    <property type="term" value="P:biological process involved in interaction with host"/>
    <property type="evidence" value="ECO:0007669"/>
    <property type="project" value="TreeGrafter"/>
</dbReference>
<evidence type="ECO:0000313" key="5">
    <source>
        <dbReference type="Proteomes" id="UP000598360"/>
    </source>
</evidence>
<dbReference type="PANTHER" id="PTHR33371:SF19">
    <property type="entry name" value="MCE-FAMILY PROTEIN MCE4A"/>
    <property type="match status" value="1"/>
</dbReference>
<dbReference type="NCBIfam" id="TIGR00996">
    <property type="entry name" value="Mtu_fam_mce"/>
    <property type="match status" value="1"/>
</dbReference>
<keyword evidence="1" id="KW-0472">Membrane</keyword>
<keyword evidence="1" id="KW-1133">Transmembrane helix</keyword>
<organism evidence="4 5">
    <name type="scientific">Saccharopolyspora montiporae</name>
    <dbReference type="NCBI Taxonomy" id="2781240"/>
    <lineage>
        <taxon>Bacteria</taxon>
        <taxon>Bacillati</taxon>
        <taxon>Actinomycetota</taxon>
        <taxon>Actinomycetes</taxon>
        <taxon>Pseudonocardiales</taxon>
        <taxon>Pseudonocardiaceae</taxon>
        <taxon>Saccharopolyspora</taxon>
    </lineage>
</organism>
<keyword evidence="5" id="KW-1185">Reference proteome</keyword>